<organism evidence="4 5">
    <name type="scientific">Tetracentron sinense</name>
    <name type="common">Spur-leaf</name>
    <dbReference type="NCBI Taxonomy" id="13715"/>
    <lineage>
        <taxon>Eukaryota</taxon>
        <taxon>Viridiplantae</taxon>
        <taxon>Streptophyta</taxon>
        <taxon>Embryophyta</taxon>
        <taxon>Tracheophyta</taxon>
        <taxon>Spermatophyta</taxon>
        <taxon>Magnoliopsida</taxon>
        <taxon>Trochodendrales</taxon>
        <taxon>Trochodendraceae</taxon>
        <taxon>Tetracentron</taxon>
    </lineage>
</organism>
<reference evidence="4 5" key="1">
    <citation type="submission" date="2020-04" db="EMBL/GenBank/DDBJ databases">
        <title>Plant Genome Project.</title>
        <authorList>
            <person name="Zhang R.-G."/>
        </authorList>
    </citation>
    <scope>NUCLEOTIDE SEQUENCE [LARGE SCALE GENOMIC DNA]</scope>
    <source>
        <strain evidence="4">YNK0</strain>
        <tissue evidence="4">Leaf</tissue>
    </source>
</reference>
<evidence type="ECO:0000256" key="1">
    <source>
        <dbReference type="ARBA" id="ARBA00022946"/>
    </source>
</evidence>
<evidence type="ECO:0000313" key="5">
    <source>
        <dbReference type="Proteomes" id="UP000655225"/>
    </source>
</evidence>
<feature type="domain" description="MORF/ORRM1/DAG-like MORF" evidence="3">
    <location>
        <begin position="90"/>
        <end position="125"/>
    </location>
</feature>
<feature type="region of interest" description="Disordered" evidence="2">
    <location>
        <begin position="240"/>
        <end position="273"/>
    </location>
</feature>
<sequence>MAMAFLGRTLITKPTLTLIFSRSFTVPSLSGFRFALASRSSSHLLRLRPLVALPEFRHFQPEIVLRCFATHQTSSSSPPKETTQPDGCDFEHWLIVMDGPKGEPERDEIIDSYIKTLATVLGSEDVGYVPLFVDIIPDEANTEVAAFTEHGLYKFEEEARKSIYSVSTRHYYAFGCIVSEEISHKIKELPGVRWALPDSYMDAKNKDYGGEPFIDGKAVPYDPKYHEQWVKNNARYRRNDRPFNFDRSRNLERKENMQNRDFQSREMPPMPNRDKQNPVPYVGGMQPNRDAQNSIPNMGGGPPDRDMHNSMLNMGGMPNRDAEPNAGWCNNMPNRNAGNMPTRDFQNRDGPYSGGMPNQSREMPSGAMPNRDYQSSYTTNRDMACGIPYQV</sequence>
<dbReference type="GO" id="GO:0016554">
    <property type="term" value="P:cytidine to uridine editing"/>
    <property type="evidence" value="ECO:0007669"/>
    <property type="project" value="InterPro"/>
</dbReference>
<feature type="domain" description="MORF/ORRM1/DAG-like MORF" evidence="3">
    <location>
        <begin position="156"/>
        <end position="213"/>
    </location>
</feature>
<comment type="caution">
    <text evidence="4">The sequence shown here is derived from an EMBL/GenBank/DDBJ whole genome shotgun (WGS) entry which is preliminary data.</text>
</comment>
<dbReference type="OrthoDB" id="1913091at2759"/>
<dbReference type="PANTHER" id="PTHR31346:SF4">
    <property type="entry name" value="MULTIPLE ORGANELLAR RNA EDITING FACTOR 8, CHLOROPLASTIC_MITOCHONDRIAL"/>
    <property type="match status" value="1"/>
</dbReference>
<dbReference type="PANTHER" id="PTHR31346">
    <property type="entry name" value="MULTIPLE ORGANELLAR RNA EDITING FACTOR 2, CHLOROPLASTIC-RELATED-RELATED"/>
    <property type="match status" value="1"/>
</dbReference>
<dbReference type="InterPro" id="IPR054059">
    <property type="entry name" value="MORF/ORRM1/DAG-like_MORF"/>
</dbReference>
<dbReference type="InterPro" id="IPR039206">
    <property type="entry name" value="MORF/ORRM1/DAG-like"/>
</dbReference>
<gene>
    <name evidence="4" type="ORF">HHK36_003577</name>
</gene>
<protein>
    <recommendedName>
        <fullName evidence="3">MORF/ORRM1/DAG-like MORF domain-containing protein</fullName>
    </recommendedName>
</protein>
<dbReference type="Pfam" id="PF21864">
    <property type="entry name" value="MORF_dom"/>
    <property type="match status" value="2"/>
</dbReference>
<evidence type="ECO:0000256" key="2">
    <source>
        <dbReference type="SAM" id="MobiDB-lite"/>
    </source>
</evidence>
<dbReference type="GO" id="GO:0080156">
    <property type="term" value="P:mitochondrial mRNA modification"/>
    <property type="evidence" value="ECO:0007669"/>
    <property type="project" value="TreeGrafter"/>
</dbReference>
<dbReference type="Proteomes" id="UP000655225">
    <property type="component" value="Unassembled WGS sequence"/>
</dbReference>
<accession>A0A834ZTN3</accession>
<keyword evidence="1" id="KW-0809">Transit peptide</keyword>
<dbReference type="OMA" id="REIPNKE"/>
<feature type="region of interest" description="Disordered" evidence="2">
    <location>
        <begin position="338"/>
        <end position="368"/>
    </location>
</feature>
<proteinExistence type="predicted"/>
<feature type="compositionally biased region" description="Basic and acidic residues" evidence="2">
    <location>
        <begin position="240"/>
        <end position="264"/>
    </location>
</feature>
<dbReference type="EMBL" id="JABCRI010000002">
    <property type="protein sequence ID" value="KAF8411038.1"/>
    <property type="molecule type" value="Genomic_DNA"/>
</dbReference>
<dbReference type="AlphaFoldDB" id="A0A834ZTN3"/>
<dbReference type="GO" id="GO:0005739">
    <property type="term" value="C:mitochondrion"/>
    <property type="evidence" value="ECO:0007669"/>
    <property type="project" value="TreeGrafter"/>
</dbReference>
<evidence type="ECO:0000313" key="4">
    <source>
        <dbReference type="EMBL" id="KAF8411038.1"/>
    </source>
</evidence>
<keyword evidence="5" id="KW-1185">Reference proteome</keyword>
<name>A0A834ZTN3_TETSI</name>
<evidence type="ECO:0000259" key="3">
    <source>
        <dbReference type="Pfam" id="PF21864"/>
    </source>
</evidence>